<dbReference type="Proteomes" id="UP000581447">
    <property type="component" value="Unassembled WGS sequence"/>
</dbReference>
<evidence type="ECO:0000313" key="2">
    <source>
        <dbReference type="Proteomes" id="UP000581447"/>
    </source>
</evidence>
<dbReference type="AlphaFoldDB" id="A0A840B386"/>
<keyword evidence="2" id="KW-1185">Reference proteome</keyword>
<name>A0A840B386_9SPHN</name>
<comment type="caution">
    <text evidence="1">The sequence shown here is derived from an EMBL/GenBank/DDBJ whole genome shotgun (WGS) entry which is preliminary data.</text>
</comment>
<evidence type="ECO:0000313" key="1">
    <source>
        <dbReference type="EMBL" id="MBB3943014.1"/>
    </source>
</evidence>
<gene>
    <name evidence="1" type="ORF">GGR91_001236</name>
</gene>
<dbReference type="EMBL" id="JACIEA010000001">
    <property type="protein sequence ID" value="MBB3943014.1"/>
    <property type="molecule type" value="Genomic_DNA"/>
</dbReference>
<sequence>MSEYSMRLFEDDAAIVAIGEGLLACTLPREHWTHEAHLAACTWLVRNRPDIAIERALPAIISAYNEAVGGVNDDTQGYHETITQVYIAGVKAHLAEIGMEVPLHEAVNALLLSHRGRRDLPLQFYSKDRLFSVQARRGFIEPDRASLDLI</sequence>
<accession>A0A840B386</accession>
<reference evidence="1 2" key="1">
    <citation type="submission" date="2020-08" db="EMBL/GenBank/DDBJ databases">
        <title>Genomic Encyclopedia of Type Strains, Phase IV (KMG-IV): sequencing the most valuable type-strain genomes for metagenomic binning, comparative biology and taxonomic classification.</title>
        <authorList>
            <person name="Goeker M."/>
        </authorList>
    </citation>
    <scope>NUCLEOTIDE SEQUENCE [LARGE SCALE GENOMIC DNA]</scope>
    <source>
        <strain evidence="1 2">DSM 29050</strain>
    </source>
</reference>
<dbReference type="RefSeq" id="WP_183941087.1">
    <property type="nucleotide sequence ID" value="NZ_BAABBG010000023.1"/>
</dbReference>
<protein>
    <submittedName>
        <fullName evidence="1">Uncharacterized protein</fullName>
    </submittedName>
</protein>
<proteinExistence type="predicted"/>
<organism evidence="1 2">
    <name type="scientific">Sphingorhabdus rigui</name>
    <dbReference type="NCBI Taxonomy" id="1282858"/>
    <lineage>
        <taxon>Bacteria</taxon>
        <taxon>Pseudomonadati</taxon>
        <taxon>Pseudomonadota</taxon>
        <taxon>Alphaproteobacteria</taxon>
        <taxon>Sphingomonadales</taxon>
        <taxon>Sphingomonadaceae</taxon>
        <taxon>Sphingorhabdus</taxon>
    </lineage>
</organism>